<organism evidence="1">
    <name type="scientific">viral metagenome</name>
    <dbReference type="NCBI Taxonomy" id="1070528"/>
    <lineage>
        <taxon>unclassified sequences</taxon>
        <taxon>metagenomes</taxon>
        <taxon>organismal metagenomes</taxon>
    </lineage>
</organism>
<reference evidence="1" key="1">
    <citation type="journal article" date="2020" name="Nature">
        <title>Giant virus diversity and host interactions through global metagenomics.</title>
        <authorList>
            <person name="Schulz F."/>
            <person name="Roux S."/>
            <person name="Paez-Espino D."/>
            <person name="Jungbluth S."/>
            <person name="Walsh D.A."/>
            <person name="Denef V.J."/>
            <person name="McMahon K.D."/>
            <person name="Konstantinidis K.T."/>
            <person name="Eloe-Fadrosh E.A."/>
            <person name="Kyrpides N.C."/>
            <person name="Woyke T."/>
        </authorList>
    </citation>
    <scope>NUCLEOTIDE SEQUENCE</scope>
    <source>
        <strain evidence="1">GVMAG-M-3300025778-1</strain>
    </source>
</reference>
<proteinExistence type="predicted"/>
<dbReference type="EMBL" id="MN740318">
    <property type="protein sequence ID" value="QHT99899.1"/>
    <property type="molecule type" value="Genomic_DNA"/>
</dbReference>
<sequence length="212" mass="24417">MQSKIDPTIVYETMRDVTEHDIDIVSDLWSMGGRQVYRGARDPRYTHANVYWLYNEELDRTGCSEHKLDNNTHVNLLWFQDSPFGTFLQEDGWTEGDSFWTLVPEHVYERFLTEGWTSPRDVLEQCIKNSDRRIVTPSMLSKMPVMYVCDTCKTKSLSPHGRPVPLDFPNREKIVFVDETLSVQVPPANSRVFTMLPSLGGSSLPAQQEQAQ</sequence>
<accession>A0A6C0J4W2</accession>
<evidence type="ECO:0000313" key="1">
    <source>
        <dbReference type="EMBL" id="QHT99899.1"/>
    </source>
</evidence>
<name>A0A6C0J4W2_9ZZZZ</name>
<dbReference type="AlphaFoldDB" id="A0A6C0J4W2"/>
<protein>
    <submittedName>
        <fullName evidence="1">Uncharacterized protein</fullName>
    </submittedName>
</protein>